<dbReference type="CDD" id="cd02966">
    <property type="entry name" value="TlpA_like_family"/>
    <property type="match status" value="1"/>
</dbReference>
<gene>
    <name evidence="7" type="ORF">SAMN03080617_03361</name>
</gene>
<organism evidence="7 8">
    <name type="scientific">Algoriphagus alkaliphilus</name>
    <dbReference type="NCBI Taxonomy" id="279824"/>
    <lineage>
        <taxon>Bacteria</taxon>
        <taxon>Pseudomonadati</taxon>
        <taxon>Bacteroidota</taxon>
        <taxon>Cytophagia</taxon>
        <taxon>Cytophagales</taxon>
        <taxon>Cyclobacteriaceae</taxon>
        <taxon>Algoriphagus</taxon>
    </lineage>
</organism>
<accession>A0A1G5Z8L6</accession>
<feature type="region of interest" description="Disordered" evidence="5">
    <location>
        <begin position="72"/>
        <end position="140"/>
    </location>
</feature>
<evidence type="ECO:0000256" key="4">
    <source>
        <dbReference type="ARBA" id="ARBA00023284"/>
    </source>
</evidence>
<dbReference type="Gene3D" id="3.40.30.10">
    <property type="entry name" value="Glutaredoxin"/>
    <property type="match status" value="1"/>
</dbReference>
<dbReference type="GO" id="GO:0030313">
    <property type="term" value="C:cell envelope"/>
    <property type="evidence" value="ECO:0007669"/>
    <property type="project" value="UniProtKB-SubCell"/>
</dbReference>
<name>A0A1G5Z8L6_9BACT</name>
<dbReference type="InterPro" id="IPR036249">
    <property type="entry name" value="Thioredoxin-like_sf"/>
</dbReference>
<dbReference type="InterPro" id="IPR050553">
    <property type="entry name" value="Thioredoxin_ResA/DsbE_sf"/>
</dbReference>
<dbReference type="GO" id="GO:0016209">
    <property type="term" value="F:antioxidant activity"/>
    <property type="evidence" value="ECO:0007669"/>
    <property type="project" value="InterPro"/>
</dbReference>
<keyword evidence="2" id="KW-0201">Cytochrome c-type biogenesis</keyword>
<dbReference type="SUPFAM" id="SSF52833">
    <property type="entry name" value="Thioredoxin-like"/>
    <property type="match status" value="1"/>
</dbReference>
<sequence>MNKLLLTCFLALLCLVGRYLVAQSKVVRSPGAELLHRSDSPNREGPILPDIFLKETYGAEISSLPINSSGPWTVDGGPKYETASLRSSAPATAGTRSDDNLHRSSEIRNPKSEIVLPTSGFSLVDNSTSQGQEETPSAQMRERSIIDSLTIGDQIPSGIEFNSILNHEGNLIRLDDYRGKYLMLVFWSPTCSGSIGALPRIDQLTQKYTDQLEVVPITVFPEERVAEVLKIYPSFQKLSLPIATDASYLRALFPHFRIPHVVLVDPEGKIKAITGAEDVTEKNLDMLFSSGTGNFRTKVDRKILLNPNEKLISENTHLENKNIWLQSAFTGYIPDVGGSLIQNYEGFSHIRITNMTPIYMFQLAYSERDLVDYYGVNRIETRGFEKDELTSDKSGADALAWMEEGNHVFGYELIAPPSYDPYQLMREDLRRYFPHIEVTVETQSRKVLALIRQEGRDFPPSAGKPRSYQSSPMGVRMTNYPLQGFVYHLNAAFWRASPTPIINLTGIDYPVDLQLDAPLANYEKLRLELQKNGLDLIEREEEIKILVLKKIAPFKPLAL</sequence>
<reference evidence="8" key="1">
    <citation type="submission" date="2016-10" db="EMBL/GenBank/DDBJ databases">
        <authorList>
            <person name="Varghese N."/>
            <person name="Submissions S."/>
        </authorList>
    </citation>
    <scope>NUCLEOTIDE SEQUENCE [LARGE SCALE GENOMIC DNA]</scope>
    <source>
        <strain evidence="8">DSM 22703</strain>
    </source>
</reference>
<evidence type="ECO:0000256" key="2">
    <source>
        <dbReference type="ARBA" id="ARBA00022748"/>
    </source>
</evidence>
<evidence type="ECO:0000256" key="5">
    <source>
        <dbReference type="SAM" id="MobiDB-lite"/>
    </source>
</evidence>
<feature type="compositionally biased region" description="Polar residues" evidence="5">
    <location>
        <begin position="119"/>
        <end position="138"/>
    </location>
</feature>
<dbReference type="GO" id="GO:0017004">
    <property type="term" value="P:cytochrome complex assembly"/>
    <property type="evidence" value="ECO:0007669"/>
    <property type="project" value="UniProtKB-KW"/>
</dbReference>
<dbReference type="RefSeq" id="WP_092732376.1">
    <property type="nucleotide sequence ID" value="NZ_FMXE01000028.1"/>
</dbReference>
<dbReference type="PANTHER" id="PTHR42852">
    <property type="entry name" value="THIOL:DISULFIDE INTERCHANGE PROTEIN DSBE"/>
    <property type="match status" value="1"/>
</dbReference>
<evidence type="ECO:0000259" key="6">
    <source>
        <dbReference type="PROSITE" id="PS51352"/>
    </source>
</evidence>
<dbReference type="InterPro" id="IPR013766">
    <property type="entry name" value="Thioredoxin_domain"/>
</dbReference>
<dbReference type="PROSITE" id="PS51352">
    <property type="entry name" value="THIOREDOXIN_2"/>
    <property type="match status" value="1"/>
</dbReference>
<evidence type="ECO:0000313" key="7">
    <source>
        <dbReference type="EMBL" id="SDA90962.1"/>
    </source>
</evidence>
<dbReference type="InterPro" id="IPR000866">
    <property type="entry name" value="AhpC/TSA"/>
</dbReference>
<dbReference type="OrthoDB" id="1118217at2"/>
<dbReference type="GO" id="GO:0016491">
    <property type="term" value="F:oxidoreductase activity"/>
    <property type="evidence" value="ECO:0007669"/>
    <property type="project" value="InterPro"/>
</dbReference>
<evidence type="ECO:0000256" key="3">
    <source>
        <dbReference type="ARBA" id="ARBA00023157"/>
    </source>
</evidence>
<dbReference type="STRING" id="279824.SAMN03080617_03361"/>
<evidence type="ECO:0000313" key="8">
    <source>
        <dbReference type="Proteomes" id="UP000198756"/>
    </source>
</evidence>
<keyword evidence="8" id="KW-1185">Reference proteome</keyword>
<keyword evidence="4" id="KW-0676">Redox-active center</keyword>
<proteinExistence type="predicted"/>
<dbReference type="AlphaFoldDB" id="A0A1G5Z8L6"/>
<feature type="domain" description="Thioredoxin" evidence="6">
    <location>
        <begin position="149"/>
        <end position="292"/>
    </location>
</feature>
<protein>
    <submittedName>
        <fullName evidence="7">Cytochrome oxidase Cu insertion factor, SCO1/SenC/PrrC family</fullName>
    </submittedName>
</protein>
<dbReference type="Proteomes" id="UP000198756">
    <property type="component" value="Unassembled WGS sequence"/>
</dbReference>
<feature type="compositionally biased region" description="Basic and acidic residues" evidence="5">
    <location>
        <begin position="96"/>
        <end position="111"/>
    </location>
</feature>
<keyword evidence="3" id="KW-1015">Disulfide bond</keyword>
<dbReference type="EMBL" id="FMXE01000028">
    <property type="protein sequence ID" value="SDA90962.1"/>
    <property type="molecule type" value="Genomic_DNA"/>
</dbReference>
<dbReference type="Pfam" id="PF00578">
    <property type="entry name" value="AhpC-TSA"/>
    <property type="match status" value="1"/>
</dbReference>
<comment type="subcellular location">
    <subcellularLocation>
        <location evidence="1">Cell envelope</location>
    </subcellularLocation>
</comment>
<dbReference type="PANTHER" id="PTHR42852:SF6">
    <property type="entry name" value="THIOL:DISULFIDE INTERCHANGE PROTEIN DSBE"/>
    <property type="match status" value="1"/>
</dbReference>
<evidence type="ECO:0000256" key="1">
    <source>
        <dbReference type="ARBA" id="ARBA00004196"/>
    </source>
</evidence>